<dbReference type="PROSITE" id="PS00198">
    <property type="entry name" value="4FE4S_FER_1"/>
    <property type="match status" value="1"/>
</dbReference>
<dbReference type="RefSeq" id="WP_092212967.1">
    <property type="nucleotide sequence ID" value="NZ_FMUX01000016.1"/>
</dbReference>
<feature type="domain" description="4Fe-4S ferredoxin-type" evidence="5">
    <location>
        <begin position="408"/>
        <end position="438"/>
    </location>
</feature>
<dbReference type="InterPro" id="IPR017900">
    <property type="entry name" value="4Fe4S_Fe_S_CS"/>
</dbReference>
<dbReference type="Proteomes" id="UP000198870">
    <property type="component" value="Unassembled WGS sequence"/>
</dbReference>
<proteinExistence type="predicted"/>
<dbReference type="PANTHER" id="PTHR42827:SF1">
    <property type="entry name" value="IRON-SULFUR CLUSTER-BINDING PROTEIN"/>
    <property type="match status" value="1"/>
</dbReference>
<dbReference type="PROSITE" id="PS51318">
    <property type="entry name" value="TAT"/>
    <property type="match status" value="1"/>
</dbReference>
<evidence type="ECO:0000256" key="1">
    <source>
        <dbReference type="ARBA" id="ARBA00022723"/>
    </source>
</evidence>
<protein>
    <submittedName>
        <fullName evidence="6">Reductive dehalogenase</fullName>
    </submittedName>
</protein>
<accession>A0A1G5HWF3</accession>
<dbReference type="InterPro" id="IPR017896">
    <property type="entry name" value="4Fe4S_Fe-S-bd"/>
</dbReference>
<evidence type="ECO:0000256" key="4">
    <source>
        <dbReference type="SAM" id="MobiDB-lite"/>
    </source>
</evidence>
<dbReference type="Gene3D" id="3.30.70.20">
    <property type="match status" value="1"/>
</dbReference>
<dbReference type="GO" id="GO:0046872">
    <property type="term" value="F:metal ion binding"/>
    <property type="evidence" value="ECO:0007669"/>
    <property type="project" value="UniProtKB-KW"/>
</dbReference>
<dbReference type="PROSITE" id="PS51379">
    <property type="entry name" value="4FE4S_FER_2"/>
    <property type="match status" value="1"/>
</dbReference>
<dbReference type="SUPFAM" id="SSF54862">
    <property type="entry name" value="4Fe-4S ferredoxins"/>
    <property type="match status" value="1"/>
</dbReference>
<keyword evidence="7" id="KW-1185">Reference proteome</keyword>
<dbReference type="PANTHER" id="PTHR42827">
    <property type="entry name" value="IRON-SULFUR CLUSTER-BINDING PROTEIN-RELATED"/>
    <property type="match status" value="1"/>
</dbReference>
<name>A0A1G5HWF3_9BACT</name>
<dbReference type="AlphaFoldDB" id="A0A1G5HWF3"/>
<organism evidence="6 7">
    <name type="scientific">Desulfoluna spongiiphila</name>
    <dbReference type="NCBI Taxonomy" id="419481"/>
    <lineage>
        <taxon>Bacteria</taxon>
        <taxon>Pseudomonadati</taxon>
        <taxon>Thermodesulfobacteriota</taxon>
        <taxon>Desulfobacteria</taxon>
        <taxon>Desulfobacterales</taxon>
        <taxon>Desulfolunaceae</taxon>
        <taxon>Desulfoluna</taxon>
    </lineage>
</organism>
<dbReference type="OrthoDB" id="9815745at2"/>
<dbReference type="Pfam" id="PF12838">
    <property type="entry name" value="Fer4_7"/>
    <property type="match status" value="1"/>
</dbReference>
<feature type="region of interest" description="Disordered" evidence="4">
    <location>
        <begin position="1"/>
        <end position="50"/>
    </location>
</feature>
<sequence length="560" mass="63753">MPNEKDALEIINDPANFTATPEYLEPEETEAAAPAPKSNEPSKKEPGGFSRRGFLKVGGLTAAVASVGGAGAAGFAIGRSDDAYTGYNRTYQGGDMFFNREPFRTDLPTFFKPVGKVERPDWTEYLFQRKAVIMGYIKEGTWTPDKGLKALPGPVGNYYRSRPKEEFETMMKALENSVIRAEAWKAGKHKRYAIADAYNASFRDTGMYNRYGSTVPEDPAEKYEQTGVPVPPEEWDYRHIWRKEPLKFKSPKHATKLIKRMAHMYGMSLVGITKFDPRFMFKGLMRGMPNQGHDTWGDKVPEHWKSIIVFGVPMYWDSTYSAVGYSTSFDAYFRSRCASGLLERFIQELGYPARAQFPGHHYEVMMSPYVQLAGLGEYSRAGVVMVPELGANFRPAAVITDIEFEYDKPISVRMADFCMKCKICADACPSGAISKSDRPETVIRGFKRWRLDEEKCHLQWCSGPTSDGLGCRVCIGLCPYSRKNTWIHTISRELEPRDPTHLVSKGLLAMQTNFFKYPEAEEFKSDWDGGKEANYHKAPWWMRSDDFFEIERTWQYHGME</sequence>
<gene>
    <name evidence="6" type="ORF">SAMN05216233_11632</name>
</gene>
<evidence type="ECO:0000313" key="6">
    <source>
        <dbReference type="EMBL" id="SCY68077.1"/>
    </source>
</evidence>
<dbReference type="InterPro" id="IPR006311">
    <property type="entry name" value="TAT_signal"/>
</dbReference>
<keyword evidence="2" id="KW-0408">Iron</keyword>
<reference evidence="6 7" key="1">
    <citation type="submission" date="2016-10" db="EMBL/GenBank/DDBJ databases">
        <authorList>
            <person name="de Groot N.N."/>
        </authorList>
    </citation>
    <scope>NUCLEOTIDE SEQUENCE [LARGE SCALE GENOMIC DNA]</scope>
    <source>
        <strain evidence="6 7">AA1</strain>
    </source>
</reference>
<evidence type="ECO:0000313" key="7">
    <source>
        <dbReference type="Proteomes" id="UP000198870"/>
    </source>
</evidence>
<evidence type="ECO:0000259" key="5">
    <source>
        <dbReference type="PROSITE" id="PS51379"/>
    </source>
</evidence>
<evidence type="ECO:0000256" key="2">
    <source>
        <dbReference type="ARBA" id="ARBA00023004"/>
    </source>
</evidence>
<keyword evidence="1" id="KW-0479">Metal-binding</keyword>
<dbReference type="GO" id="GO:0051536">
    <property type="term" value="F:iron-sulfur cluster binding"/>
    <property type="evidence" value="ECO:0007669"/>
    <property type="project" value="UniProtKB-KW"/>
</dbReference>
<evidence type="ECO:0000256" key="3">
    <source>
        <dbReference type="ARBA" id="ARBA00023014"/>
    </source>
</evidence>
<keyword evidence="3" id="KW-0411">Iron-sulfur</keyword>
<dbReference type="STRING" id="419481.SAMN05216233_11632"/>
<dbReference type="EMBL" id="FMUX01000016">
    <property type="protein sequence ID" value="SCY68077.1"/>
    <property type="molecule type" value="Genomic_DNA"/>
</dbReference>